<evidence type="ECO:0000256" key="3">
    <source>
        <dbReference type="ARBA" id="ARBA00022448"/>
    </source>
</evidence>
<dbReference type="AlphaFoldDB" id="A0A7I6HBS0"/>
<dbReference type="GO" id="GO:0045259">
    <property type="term" value="C:proton-transporting ATP synthase complex"/>
    <property type="evidence" value="ECO:0007669"/>
    <property type="project" value="UniProtKB-KW"/>
</dbReference>
<protein>
    <recommendedName>
        <fullName evidence="11">ATP synthase subunit a</fullName>
    </recommendedName>
</protein>
<feature type="transmembrane region" description="Helical" evidence="12">
    <location>
        <begin position="70"/>
        <end position="92"/>
    </location>
</feature>
<evidence type="ECO:0000256" key="11">
    <source>
        <dbReference type="RuleBase" id="RU004450"/>
    </source>
</evidence>
<dbReference type="GO" id="GO:0046933">
    <property type="term" value="F:proton-transporting ATP synthase activity, rotational mechanism"/>
    <property type="evidence" value="ECO:0007669"/>
    <property type="project" value="TreeGrafter"/>
</dbReference>
<dbReference type="InterPro" id="IPR045083">
    <property type="entry name" value="ATP_synth_F0_asu_bact/mt"/>
</dbReference>
<evidence type="ECO:0000256" key="5">
    <source>
        <dbReference type="ARBA" id="ARBA00022692"/>
    </source>
</evidence>
<evidence type="ECO:0000256" key="8">
    <source>
        <dbReference type="ARBA" id="ARBA00023065"/>
    </source>
</evidence>
<evidence type="ECO:0000256" key="9">
    <source>
        <dbReference type="ARBA" id="ARBA00023136"/>
    </source>
</evidence>
<dbReference type="NCBIfam" id="TIGR01131">
    <property type="entry name" value="ATP_synt_6_or_A"/>
    <property type="match status" value="1"/>
</dbReference>
<evidence type="ECO:0000256" key="12">
    <source>
        <dbReference type="SAM" id="Phobius"/>
    </source>
</evidence>
<reference evidence="13" key="1">
    <citation type="submission" date="2013-04" db="EMBL/GenBank/DDBJ databases">
        <authorList>
            <person name="Gao J."/>
            <person name="Cai W.Z."/>
        </authorList>
    </citation>
    <scope>NUCLEOTIDE SEQUENCE</scope>
</reference>
<proteinExistence type="inferred from homology"/>
<dbReference type="InterPro" id="IPR023011">
    <property type="entry name" value="ATP_synth_F0_asu_AS"/>
</dbReference>
<keyword evidence="5 12" id="KW-0812">Transmembrane</keyword>
<evidence type="ECO:0000256" key="1">
    <source>
        <dbReference type="ARBA" id="ARBA00004141"/>
    </source>
</evidence>
<dbReference type="CTD" id="4508"/>
<sequence>MMINLFSTFDPATSIHLSLNWISTLMGIMIMPMLFWTVPSRYNILIKTIWFKLNEEFKTLLGSNNNKKTIMFVGIFMFILFNNMMGLLPYVFTSSSHMVFTITLAVPLWVSLMLFGWINHTQNMLAHLIPEGSPPILMPFMVCIETISNMIRPGALAVRLTANMIAGHLLMSLLGNNMLNMHNYIIPMIMVIQIILLLFEMAVSIIQSYVFSVLGTLYTSEVIYEKTHKSPLSFSSF</sequence>
<feature type="transmembrane region" description="Helical" evidence="12">
    <location>
        <begin position="98"/>
        <end position="118"/>
    </location>
</feature>
<evidence type="ECO:0000256" key="6">
    <source>
        <dbReference type="ARBA" id="ARBA00022781"/>
    </source>
</evidence>
<keyword evidence="4" id="KW-0138">CF(0)</keyword>
<geneLocation type="mitochondrion" evidence="13"/>
<feature type="transmembrane region" description="Helical" evidence="12">
    <location>
        <begin position="20"/>
        <end position="38"/>
    </location>
</feature>
<dbReference type="Pfam" id="PF00119">
    <property type="entry name" value="ATP-synt_A"/>
    <property type="match status" value="1"/>
</dbReference>
<evidence type="ECO:0000256" key="10">
    <source>
        <dbReference type="ARBA" id="ARBA00023310"/>
    </source>
</evidence>
<keyword evidence="7 12" id="KW-1133">Transmembrane helix</keyword>
<keyword evidence="10" id="KW-0066">ATP synthesis</keyword>
<dbReference type="EMBL" id="KC887534">
    <property type="protein sequence ID" value="AGO28082.1"/>
    <property type="molecule type" value="Genomic_DNA"/>
</dbReference>
<evidence type="ECO:0000313" key="13">
    <source>
        <dbReference type="EMBL" id="AGO28082.1"/>
    </source>
</evidence>
<gene>
    <name evidence="13" type="primary">ATP6</name>
</gene>
<dbReference type="InterPro" id="IPR035908">
    <property type="entry name" value="F0_ATP_A_sf"/>
</dbReference>
<evidence type="ECO:0000256" key="4">
    <source>
        <dbReference type="ARBA" id="ARBA00022547"/>
    </source>
</evidence>
<dbReference type="GO" id="GO:0005743">
    <property type="term" value="C:mitochondrial inner membrane"/>
    <property type="evidence" value="ECO:0007669"/>
    <property type="project" value="UniProtKB-SubCell"/>
</dbReference>
<keyword evidence="8" id="KW-0406">Ion transport</keyword>
<keyword evidence="13" id="KW-0496">Mitochondrion</keyword>
<dbReference type="RefSeq" id="YP_010258367.1">
    <property type="nucleotide sequence ID" value="NC_060487.1"/>
</dbReference>
<dbReference type="SUPFAM" id="SSF81336">
    <property type="entry name" value="F1F0 ATP synthase subunit A"/>
    <property type="match status" value="1"/>
</dbReference>
<evidence type="ECO:0000256" key="7">
    <source>
        <dbReference type="ARBA" id="ARBA00022989"/>
    </source>
</evidence>
<comment type="similarity">
    <text evidence="2">Belongs to the ATPase A chain family.</text>
</comment>
<dbReference type="PROSITE" id="PS00449">
    <property type="entry name" value="ATPASE_A"/>
    <property type="match status" value="1"/>
</dbReference>
<feature type="transmembrane region" description="Helical" evidence="12">
    <location>
        <begin position="156"/>
        <end position="175"/>
    </location>
</feature>
<feature type="transmembrane region" description="Helical" evidence="12">
    <location>
        <begin position="181"/>
        <end position="199"/>
    </location>
</feature>
<keyword evidence="6" id="KW-0375">Hydrogen ion transport</keyword>
<keyword evidence="9 12" id="KW-0472">Membrane</keyword>
<name>A0A7I6HBS0_9HEMI</name>
<dbReference type="InterPro" id="IPR000568">
    <property type="entry name" value="ATP_synth_F0_asu"/>
</dbReference>
<dbReference type="PANTHER" id="PTHR11410">
    <property type="entry name" value="ATP SYNTHASE SUBUNIT A"/>
    <property type="match status" value="1"/>
</dbReference>
<dbReference type="Gene3D" id="1.20.120.220">
    <property type="entry name" value="ATP synthase, F0 complex, subunit A"/>
    <property type="match status" value="1"/>
</dbReference>
<accession>A0A7I6HBS0</accession>
<keyword evidence="3" id="KW-0813">Transport</keyword>
<dbReference type="GeneID" id="70603726"/>
<dbReference type="PANTHER" id="PTHR11410:SF0">
    <property type="entry name" value="ATP SYNTHASE SUBUNIT A"/>
    <property type="match status" value="1"/>
</dbReference>
<organism evidence="13">
    <name type="scientific">Physoderes impexa</name>
    <dbReference type="NCBI Taxonomy" id="1239050"/>
    <lineage>
        <taxon>Eukaryota</taxon>
        <taxon>Metazoa</taxon>
        <taxon>Ecdysozoa</taxon>
        <taxon>Arthropoda</taxon>
        <taxon>Hexapoda</taxon>
        <taxon>Insecta</taxon>
        <taxon>Pterygota</taxon>
        <taxon>Neoptera</taxon>
        <taxon>Paraneoptera</taxon>
        <taxon>Hemiptera</taxon>
        <taxon>Heteroptera</taxon>
        <taxon>Panheteroptera</taxon>
        <taxon>Cimicomorpha</taxon>
        <taxon>Reduviidae</taxon>
        <taxon>Epiroderinae</taxon>
        <taxon>Physoderes</taxon>
    </lineage>
</organism>
<dbReference type="PRINTS" id="PR00123">
    <property type="entry name" value="ATPASEA"/>
</dbReference>
<comment type="subcellular location">
    <subcellularLocation>
        <location evidence="1">Membrane</location>
        <topology evidence="1">Multi-pass membrane protein</topology>
    </subcellularLocation>
    <subcellularLocation>
        <location evidence="11">Mitochondrion inner membrane</location>
        <topology evidence="11">Multi-pass membrane protein</topology>
    </subcellularLocation>
</comment>
<evidence type="ECO:0000256" key="2">
    <source>
        <dbReference type="ARBA" id="ARBA00006810"/>
    </source>
</evidence>
<dbReference type="CDD" id="cd00310">
    <property type="entry name" value="ATP-synt_Fo_a_6"/>
    <property type="match status" value="1"/>
</dbReference>